<dbReference type="AlphaFoldDB" id="A0A378RNP7"/>
<protein>
    <submittedName>
        <fullName evidence="1">Uncharacterized protein</fullName>
    </submittedName>
</protein>
<evidence type="ECO:0000313" key="2">
    <source>
        <dbReference type="Proteomes" id="UP000255024"/>
    </source>
</evidence>
<sequence length="59" mass="6477">MKHISEILKEIPVVAQMGQNCKVKQTTVNPAKCEAKTKACHPMDVFAGIEKCKKCGKGF</sequence>
<proteinExistence type="predicted"/>
<dbReference type="Proteomes" id="UP000255024">
    <property type="component" value="Unassembled WGS sequence"/>
</dbReference>
<dbReference type="RefSeq" id="WP_115091518.1">
    <property type="nucleotide sequence ID" value="NZ_CP068107.1"/>
</dbReference>
<evidence type="ECO:0000313" key="1">
    <source>
        <dbReference type="EMBL" id="STZ28605.1"/>
    </source>
</evidence>
<name>A0A378RNP7_MYROD</name>
<organism evidence="1 2">
    <name type="scientific">Myroides odoratus</name>
    <name type="common">Flavobacterium odoratum</name>
    <dbReference type="NCBI Taxonomy" id="256"/>
    <lineage>
        <taxon>Bacteria</taxon>
        <taxon>Pseudomonadati</taxon>
        <taxon>Bacteroidota</taxon>
        <taxon>Flavobacteriia</taxon>
        <taxon>Flavobacteriales</taxon>
        <taxon>Flavobacteriaceae</taxon>
        <taxon>Myroides</taxon>
    </lineage>
</organism>
<dbReference type="EMBL" id="UGQL01000001">
    <property type="protein sequence ID" value="STZ28605.1"/>
    <property type="molecule type" value="Genomic_DNA"/>
</dbReference>
<keyword evidence="2" id="KW-1185">Reference proteome</keyword>
<gene>
    <name evidence="1" type="ORF">NCTC11179_02156</name>
</gene>
<accession>A0A378RNP7</accession>
<reference evidence="1 2" key="1">
    <citation type="submission" date="2018-06" db="EMBL/GenBank/DDBJ databases">
        <authorList>
            <consortium name="Pathogen Informatics"/>
            <person name="Doyle S."/>
        </authorList>
    </citation>
    <scope>NUCLEOTIDE SEQUENCE [LARGE SCALE GENOMIC DNA]</scope>
    <source>
        <strain evidence="1 2">NCTC11179</strain>
    </source>
</reference>